<keyword evidence="2" id="KW-1185">Reference proteome</keyword>
<comment type="caution">
    <text evidence="1">The sequence shown here is derived from an EMBL/GenBank/DDBJ whole genome shotgun (WGS) entry which is preliminary data.</text>
</comment>
<evidence type="ECO:0000313" key="1">
    <source>
        <dbReference type="EMBL" id="TWV98061.1"/>
    </source>
</evidence>
<reference evidence="1 2" key="1">
    <citation type="submission" date="2019-08" db="EMBL/GenBank/DDBJ databases">
        <title>Whole genome sequencing of chitin degrading bacteria Chitinophaga pinensis YS16.</title>
        <authorList>
            <person name="Singh R.P."/>
            <person name="Manchanda G."/>
            <person name="Maurya I.K."/>
            <person name="Joshi N.K."/>
            <person name="Srivastava A.K."/>
        </authorList>
    </citation>
    <scope>NUCLEOTIDE SEQUENCE [LARGE SCALE GENOMIC DNA]</scope>
    <source>
        <strain evidence="1 2">YS-16</strain>
    </source>
</reference>
<accession>A0A5C6LS89</accession>
<dbReference type="AlphaFoldDB" id="A0A5C6LS89"/>
<sequence length="63" mass="6988">MLLLFLMTMLWSVMLSAQDIGIRNSSLEGVPAQYRAPGQWLVVTSTPDIQPGITVFTDHLPMV</sequence>
<dbReference type="EMBL" id="VOHS01000026">
    <property type="protein sequence ID" value="TWV98061.1"/>
    <property type="molecule type" value="Genomic_DNA"/>
</dbReference>
<protein>
    <submittedName>
        <fullName evidence="1">Uncharacterized protein</fullName>
    </submittedName>
</protein>
<evidence type="ECO:0000313" key="2">
    <source>
        <dbReference type="Proteomes" id="UP000318815"/>
    </source>
</evidence>
<proteinExistence type="predicted"/>
<name>A0A5C6LS89_9BACT</name>
<organism evidence="1 2">
    <name type="scientific">Chitinophaga pinensis</name>
    <dbReference type="NCBI Taxonomy" id="79329"/>
    <lineage>
        <taxon>Bacteria</taxon>
        <taxon>Pseudomonadati</taxon>
        <taxon>Bacteroidota</taxon>
        <taxon>Chitinophagia</taxon>
        <taxon>Chitinophagales</taxon>
        <taxon>Chitinophagaceae</taxon>
        <taxon>Chitinophaga</taxon>
    </lineage>
</organism>
<gene>
    <name evidence="1" type="ORF">FEF09_21065</name>
</gene>
<dbReference type="Proteomes" id="UP000318815">
    <property type="component" value="Unassembled WGS sequence"/>
</dbReference>